<dbReference type="PANTHER" id="PTHR43233:SF1">
    <property type="entry name" value="FAMILY N-ACETYLTRANSFERASE, PUTATIVE (AFU_ORTHOLOGUE AFUA_6G03350)-RELATED"/>
    <property type="match status" value="1"/>
</dbReference>
<dbReference type="SUPFAM" id="SSF55729">
    <property type="entry name" value="Acyl-CoA N-acyltransferases (Nat)"/>
    <property type="match status" value="1"/>
</dbReference>
<dbReference type="InterPro" id="IPR000182">
    <property type="entry name" value="GNAT_dom"/>
</dbReference>
<evidence type="ECO:0000313" key="3">
    <source>
        <dbReference type="Proteomes" id="UP000253410"/>
    </source>
</evidence>
<comment type="caution">
    <text evidence="2">The sequence shown here is derived from an EMBL/GenBank/DDBJ whole genome shotgun (WGS) entry which is preliminary data.</text>
</comment>
<keyword evidence="2" id="KW-0808">Transferase</keyword>
<dbReference type="InterPro" id="IPR053144">
    <property type="entry name" value="Acetyltransferase_Butenolide"/>
</dbReference>
<feature type="domain" description="N-acetyltransferase" evidence="1">
    <location>
        <begin position="4"/>
        <end position="136"/>
    </location>
</feature>
<evidence type="ECO:0000259" key="1">
    <source>
        <dbReference type="PROSITE" id="PS51186"/>
    </source>
</evidence>
<dbReference type="EMBL" id="QFFJ01000002">
    <property type="protein sequence ID" value="RBL91021.1"/>
    <property type="molecule type" value="Genomic_DNA"/>
</dbReference>
<dbReference type="PANTHER" id="PTHR43233">
    <property type="entry name" value="FAMILY N-ACETYLTRANSFERASE, PUTATIVE (AFU_ORTHOLOGUE AFUA_6G03350)-RELATED"/>
    <property type="match status" value="1"/>
</dbReference>
<reference evidence="2 3" key="1">
    <citation type="submission" date="2018-05" db="EMBL/GenBank/DDBJ databases">
        <title>Chitinophaga sp. K3CV102501T nov., isolated from isolated from a monsoon evergreen broad-leaved forest soil.</title>
        <authorList>
            <person name="Lv Y."/>
        </authorList>
    </citation>
    <scope>NUCLEOTIDE SEQUENCE [LARGE SCALE GENOMIC DNA]</scope>
    <source>
        <strain evidence="2 3">GDMCC 1.1325</strain>
    </source>
</reference>
<dbReference type="CDD" id="cd04301">
    <property type="entry name" value="NAT_SF"/>
    <property type="match status" value="1"/>
</dbReference>
<dbReference type="Proteomes" id="UP000253410">
    <property type="component" value="Unassembled WGS sequence"/>
</dbReference>
<gene>
    <name evidence="2" type="ORF">DF182_29735</name>
</gene>
<evidence type="ECO:0000313" key="2">
    <source>
        <dbReference type="EMBL" id="RBL91021.1"/>
    </source>
</evidence>
<protein>
    <submittedName>
        <fullName evidence="2">GNAT family N-acetyltransferase</fullName>
    </submittedName>
</protein>
<dbReference type="Pfam" id="PF13508">
    <property type="entry name" value="Acetyltransf_7"/>
    <property type="match status" value="1"/>
</dbReference>
<dbReference type="AlphaFoldDB" id="A0A365XYE4"/>
<dbReference type="OrthoDB" id="3216107at2"/>
<dbReference type="InterPro" id="IPR016181">
    <property type="entry name" value="Acyl_CoA_acyltransferase"/>
</dbReference>
<dbReference type="GO" id="GO:0016747">
    <property type="term" value="F:acyltransferase activity, transferring groups other than amino-acyl groups"/>
    <property type="evidence" value="ECO:0007669"/>
    <property type="project" value="InterPro"/>
</dbReference>
<keyword evidence="3" id="KW-1185">Reference proteome</keyword>
<accession>A0A365XYE4</accession>
<dbReference type="PROSITE" id="PS51186">
    <property type="entry name" value="GNAT"/>
    <property type="match status" value="1"/>
</dbReference>
<dbReference type="Gene3D" id="3.40.630.30">
    <property type="match status" value="1"/>
</dbReference>
<organism evidence="2 3">
    <name type="scientific">Chitinophaga flava</name>
    <dbReference type="NCBI Taxonomy" id="2259036"/>
    <lineage>
        <taxon>Bacteria</taxon>
        <taxon>Pseudomonadati</taxon>
        <taxon>Bacteroidota</taxon>
        <taxon>Chitinophagia</taxon>
        <taxon>Chitinophagales</taxon>
        <taxon>Chitinophagaceae</taxon>
        <taxon>Chitinophaga</taxon>
    </lineage>
</organism>
<sequence length="140" mass="16214">MNQIEIKTGVTQMDIPAIHHYLSHDSYWAQGISYDLVKASLEHSYCIGAFVGDRQIGFARLITDYHTFGWLADVFVLPEYRGKGISKKMMQHMTDEPWVAKLRRLMLNTKDAHTLYGSYGFKQLSNPTMLMEVYRPDVHQ</sequence>
<name>A0A365XYE4_9BACT</name>
<proteinExistence type="predicted"/>